<sequence length="987" mass="113905">MTIKNRLSKEYRDGVNSFVDFAVTNLGSDDQIRCPCLKCMNVECQFSIVVAFHLIQNGIAPSYKTWVHHGETIPMNQQFVSNESRQPSGESVGSGVATDEHDNQDDVERLVNDYYAAAIMNDEELDELPDNVETENVRNFDKLMKDAHRELYPGCKFTLLSFVIKLLHVKELLPTSDQDIPGNIYEAKKFLRDLGLGYVPIHACKNDCALFWKENADLENCPVCDEPRYKLDDGKGKKIPHKILRYFPLTPRLQRFYMSSKTCTDMRWHKEKRVDDGVLRHPADGKAWKHFDRHYPEFARDARNVRLGLATDGFNPFGNMSNSYSLWLVIVMPYNLPPWKCMKQPYSIMSLLIPGPIAPGRDIDVYLRPLIDELKELWERGAVTYDASTEQTFRMHVAVMWTINDFPVYGNLSGWTTKGYLACPICNEHASSQRLRSKLGYVGARRWLPKDHPWRRSRLFDGKVDHRERPMDLTGEQILQQMSKGTYKPFGKHPSNKRKRGDPILNWTKKSIFFELPYWEKLLLRRNLDVMHIEKNICEALLGILLSIDRKNKDTEKARQDLEDMRIRLALHLKRRADGSFEKPPASYTLSPEERHGFYEFLKSIKYPDGYAANISRCVSTKGDKLTGLKSHDCHVLLQRLLPIGMRGYLPKDICITLTELGNFFQEICSKTLRVEDLEKLQDRIVLILCKMEKIFPPAFFDVMDKFDIVGYDEKEHVRRGVNRKCKKLYRTWRHNMKDHYEALVEAGKDPYVNPYKGVSGEDWAWMIDLHHLSAIASLITYLAVAAVIPLLQLVHIVAAVLLLFFVMAIAMAAQTHKRGGQRPHIADFYGSTHYNQKKKKWVAPICEQLHLLLEARQKEEEARCQEADALGLPITMPQEEMPIEVLDKKFYVKEYGVSLKSSSSKRSSGKSNEEVRVLKNEVETLKDVCKQQNDQVETLKDLCQMQKETIQTQQEKINAYDEKFVRFDAIMSAYMHGNPIGAGSNC</sequence>
<feature type="transmembrane region" description="Helical" evidence="3">
    <location>
        <begin position="795"/>
        <end position="814"/>
    </location>
</feature>
<dbReference type="AlphaFoldDB" id="A0A834HDM5"/>
<reference evidence="6" key="1">
    <citation type="submission" date="2019-11" db="EMBL/GenBank/DDBJ databases">
        <authorList>
            <person name="Liu Y."/>
            <person name="Hou J."/>
            <person name="Li T.-Q."/>
            <person name="Guan C.-H."/>
            <person name="Wu X."/>
            <person name="Wu H.-Z."/>
            <person name="Ling F."/>
            <person name="Zhang R."/>
            <person name="Shi X.-G."/>
            <person name="Ren J.-P."/>
            <person name="Chen E.-F."/>
            <person name="Sun J.-M."/>
        </authorList>
    </citation>
    <scope>NUCLEOTIDE SEQUENCE</scope>
    <source>
        <strain evidence="6">Adult_tree_wgs_1</strain>
        <tissue evidence="6">Leaves</tissue>
    </source>
</reference>
<keyword evidence="3" id="KW-0812">Transmembrane</keyword>
<dbReference type="InterPro" id="IPR004242">
    <property type="entry name" value="Transposase_21"/>
</dbReference>
<feature type="domain" description="Transposase-associated" evidence="5">
    <location>
        <begin position="1"/>
        <end position="71"/>
    </location>
</feature>
<dbReference type="EMBL" id="WJXA01000001">
    <property type="protein sequence ID" value="KAF7152596.1"/>
    <property type="molecule type" value="Genomic_DNA"/>
</dbReference>
<feature type="compositionally biased region" description="Polar residues" evidence="2">
    <location>
        <begin position="81"/>
        <end position="91"/>
    </location>
</feature>
<name>A0A834HDM5_RHOSS</name>
<dbReference type="InterPro" id="IPR029480">
    <property type="entry name" value="Transpos_assoc"/>
</dbReference>
<evidence type="ECO:0000256" key="1">
    <source>
        <dbReference type="SAM" id="Coils"/>
    </source>
</evidence>
<evidence type="ECO:0000313" key="6">
    <source>
        <dbReference type="EMBL" id="KAF7152596.1"/>
    </source>
</evidence>
<keyword evidence="1" id="KW-0175">Coiled coil</keyword>
<dbReference type="PANTHER" id="PTHR10775">
    <property type="entry name" value="OS08G0208400 PROTEIN"/>
    <property type="match status" value="1"/>
</dbReference>
<dbReference type="Pfam" id="PF02992">
    <property type="entry name" value="Transposase_21"/>
    <property type="match status" value="1"/>
</dbReference>
<proteinExistence type="predicted"/>
<evidence type="ECO:0000259" key="5">
    <source>
        <dbReference type="Pfam" id="PF13963"/>
    </source>
</evidence>
<dbReference type="Pfam" id="PF13960">
    <property type="entry name" value="DUF4218"/>
    <property type="match status" value="1"/>
</dbReference>
<keyword evidence="3" id="KW-0472">Membrane</keyword>
<feature type="domain" description="DUF4218" evidence="4">
    <location>
        <begin position="668"/>
        <end position="707"/>
    </location>
</feature>
<feature type="transmembrane region" description="Helical" evidence="3">
    <location>
        <begin position="770"/>
        <end position="789"/>
    </location>
</feature>
<gene>
    <name evidence="6" type="ORF">RHSIM_Rhsim01G0076100</name>
</gene>
<dbReference type="InterPro" id="IPR025452">
    <property type="entry name" value="DUF4218"/>
</dbReference>
<comment type="caution">
    <text evidence="6">The sequence shown here is derived from an EMBL/GenBank/DDBJ whole genome shotgun (WGS) entry which is preliminary data.</text>
</comment>
<protein>
    <recommendedName>
        <fullName evidence="8">Transposase-associated domain-containing protein</fullName>
    </recommendedName>
</protein>
<evidence type="ECO:0000259" key="4">
    <source>
        <dbReference type="Pfam" id="PF13960"/>
    </source>
</evidence>
<evidence type="ECO:0008006" key="8">
    <source>
        <dbReference type="Google" id="ProtNLM"/>
    </source>
</evidence>
<evidence type="ECO:0000256" key="2">
    <source>
        <dbReference type="SAM" id="MobiDB-lite"/>
    </source>
</evidence>
<keyword evidence="3" id="KW-1133">Transmembrane helix</keyword>
<organism evidence="6 7">
    <name type="scientific">Rhododendron simsii</name>
    <name type="common">Sims's rhododendron</name>
    <dbReference type="NCBI Taxonomy" id="118357"/>
    <lineage>
        <taxon>Eukaryota</taxon>
        <taxon>Viridiplantae</taxon>
        <taxon>Streptophyta</taxon>
        <taxon>Embryophyta</taxon>
        <taxon>Tracheophyta</taxon>
        <taxon>Spermatophyta</taxon>
        <taxon>Magnoliopsida</taxon>
        <taxon>eudicotyledons</taxon>
        <taxon>Gunneridae</taxon>
        <taxon>Pentapetalae</taxon>
        <taxon>asterids</taxon>
        <taxon>Ericales</taxon>
        <taxon>Ericaceae</taxon>
        <taxon>Ericoideae</taxon>
        <taxon>Rhodoreae</taxon>
        <taxon>Rhododendron</taxon>
    </lineage>
</organism>
<evidence type="ECO:0000313" key="7">
    <source>
        <dbReference type="Proteomes" id="UP000626092"/>
    </source>
</evidence>
<evidence type="ECO:0000256" key="3">
    <source>
        <dbReference type="SAM" id="Phobius"/>
    </source>
</evidence>
<dbReference type="OrthoDB" id="1878503at2759"/>
<dbReference type="PANTHER" id="PTHR10775:SF185">
    <property type="entry name" value="OS08G0208400 PROTEIN"/>
    <property type="match status" value="1"/>
</dbReference>
<feature type="coiled-coil region" evidence="1">
    <location>
        <begin position="916"/>
        <end position="964"/>
    </location>
</feature>
<feature type="region of interest" description="Disordered" evidence="2">
    <location>
        <begin position="81"/>
        <end position="102"/>
    </location>
</feature>
<keyword evidence="7" id="KW-1185">Reference proteome</keyword>
<dbReference type="Proteomes" id="UP000626092">
    <property type="component" value="Unassembled WGS sequence"/>
</dbReference>
<dbReference type="Pfam" id="PF13963">
    <property type="entry name" value="Transpos_assoc"/>
    <property type="match status" value="1"/>
</dbReference>
<accession>A0A834HDM5</accession>